<sequence length="94" mass="10199">MEKLLKITTYISGTITVLLGLVYICVNFVFPFFIKTSVRNCANLSEDIGDIAGPTKAFVAHKVSAGLSLGMLILIFGVITIVLFLLKNTTTKCN</sequence>
<name>A0A1M5SUR8_9FIRM</name>
<keyword evidence="1" id="KW-0812">Transmembrane</keyword>
<evidence type="ECO:0000313" key="2">
    <source>
        <dbReference type="EMBL" id="SHH42262.1"/>
    </source>
</evidence>
<dbReference type="EMBL" id="FQXH01000024">
    <property type="protein sequence ID" value="SHH42262.1"/>
    <property type="molecule type" value="Genomic_DNA"/>
</dbReference>
<reference evidence="3" key="1">
    <citation type="submission" date="2016-11" db="EMBL/GenBank/DDBJ databases">
        <authorList>
            <person name="Varghese N."/>
            <person name="Submissions S."/>
        </authorList>
    </citation>
    <scope>NUCLEOTIDE SEQUENCE [LARGE SCALE GENOMIC DNA]</scope>
    <source>
        <strain evidence="3">DSM 15285</strain>
    </source>
</reference>
<proteinExistence type="predicted"/>
<feature type="transmembrane region" description="Helical" evidence="1">
    <location>
        <begin position="65"/>
        <end position="86"/>
    </location>
</feature>
<dbReference type="AlphaFoldDB" id="A0A1M5SUR8"/>
<organism evidence="2 3">
    <name type="scientific">Tepidibacter thalassicus DSM 15285</name>
    <dbReference type="NCBI Taxonomy" id="1123350"/>
    <lineage>
        <taxon>Bacteria</taxon>
        <taxon>Bacillati</taxon>
        <taxon>Bacillota</taxon>
        <taxon>Clostridia</taxon>
        <taxon>Peptostreptococcales</taxon>
        <taxon>Peptostreptococcaceae</taxon>
        <taxon>Tepidibacter</taxon>
    </lineage>
</organism>
<dbReference type="RefSeq" id="WP_072725903.1">
    <property type="nucleotide sequence ID" value="NZ_FQXH01000024.1"/>
</dbReference>
<evidence type="ECO:0000313" key="3">
    <source>
        <dbReference type="Proteomes" id="UP000242520"/>
    </source>
</evidence>
<protein>
    <submittedName>
        <fullName evidence="2">Uncharacterized protein</fullName>
    </submittedName>
</protein>
<keyword evidence="3" id="KW-1185">Reference proteome</keyword>
<accession>A0A1M5SUR8</accession>
<keyword evidence="1" id="KW-1133">Transmembrane helix</keyword>
<feature type="transmembrane region" description="Helical" evidence="1">
    <location>
        <begin position="7"/>
        <end position="30"/>
    </location>
</feature>
<dbReference type="Proteomes" id="UP000242520">
    <property type="component" value="Unassembled WGS sequence"/>
</dbReference>
<evidence type="ECO:0000256" key="1">
    <source>
        <dbReference type="SAM" id="Phobius"/>
    </source>
</evidence>
<gene>
    <name evidence="2" type="ORF">SAMN02744040_01921</name>
</gene>
<keyword evidence="1" id="KW-0472">Membrane</keyword>